<dbReference type="InterPro" id="IPR032675">
    <property type="entry name" value="LRR_dom_sf"/>
</dbReference>
<organism evidence="5 6">
    <name type="scientific">Gigaspora rosea</name>
    <dbReference type="NCBI Taxonomy" id="44941"/>
    <lineage>
        <taxon>Eukaryota</taxon>
        <taxon>Fungi</taxon>
        <taxon>Fungi incertae sedis</taxon>
        <taxon>Mucoromycota</taxon>
        <taxon>Glomeromycotina</taxon>
        <taxon>Glomeromycetes</taxon>
        <taxon>Diversisporales</taxon>
        <taxon>Gigasporaceae</taxon>
        <taxon>Gigaspora</taxon>
    </lineage>
</organism>
<dbReference type="OrthoDB" id="120976at2759"/>
<dbReference type="EMBL" id="QKWP01002424">
    <property type="protein sequence ID" value="RIB03389.1"/>
    <property type="molecule type" value="Genomic_DNA"/>
</dbReference>
<dbReference type="SUPFAM" id="SSF52047">
    <property type="entry name" value="RNI-like"/>
    <property type="match status" value="1"/>
</dbReference>
<evidence type="ECO:0000256" key="1">
    <source>
        <dbReference type="ARBA" id="ARBA00004245"/>
    </source>
</evidence>
<reference evidence="5 6" key="1">
    <citation type="submission" date="2018-06" db="EMBL/GenBank/DDBJ databases">
        <title>Comparative genomics reveals the genomic features of Rhizophagus irregularis, R. cerebriforme, R. diaphanum and Gigaspora rosea, and their symbiotic lifestyle signature.</title>
        <authorList>
            <person name="Morin E."/>
            <person name="San Clemente H."/>
            <person name="Chen E.C.H."/>
            <person name="De La Providencia I."/>
            <person name="Hainaut M."/>
            <person name="Kuo A."/>
            <person name="Kohler A."/>
            <person name="Murat C."/>
            <person name="Tang N."/>
            <person name="Roy S."/>
            <person name="Loubradou J."/>
            <person name="Henrissat B."/>
            <person name="Grigoriev I.V."/>
            <person name="Corradi N."/>
            <person name="Roux C."/>
            <person name="Martin F.M."/>
        </authorList>
    </citation>
    <scope>NUCLEOTIDE SEQUENCE [LARGE SCALE GENOMIC DNA]</scope>
    <source>
        <strain evidence="5 6">DAOM 194757</strain>
    </source>
</reference>
<dbReference type="Gene3D" id="3.80.10.10">
    <property type="entry name" value="Ribonuclease Inhibitor"/>
    <property type="match status" value="2"/>
</dbReference>
<gene>
    <name evidence="5" type="ORF">C2G38_2225203</name>
</gene>
<comment type="subcellular location">
    <subcellularLocation>
        <location evidence="1">Cytoplasm</location>
        <location evidence="1">Cytoskeleton</location>
    </subcellularLocation>
</comment>
<dbReference type="InterPro" id="IPR052410">
    <property type="entry name" value="DRC5"/>
</dbReference>
<proteinExistence type="predicted"/>
<evidence type="ECO:0000313" key="5">
    <source>
        <dbReference type="EMBL" id="RIB03389.1"/>
    </source>
</evidence>
<dbReference type="PANTHER" id="PTHR24107">
    <property type="entry name" value="YNEIN REGULATORY COMPLEX SUBUNIT 5"/>
    <property type="match status" value="1"/>
</dbReference>
<dbReference type="Pfam" id="PF13516">
    <property type="entry name" value="LRR_6"/>
    <property type="match status" value="4"/>
</dbReference>
<evidence type="ECO:0000256" key="2">
    <source>
        <dbReference type="ARBA" id="ARBA00022490"/>
    </source>
</evidence>
<protein>
    <submittedName>
        <fullName evidence="5">Uncharacterized protein</fullName>
    </submittedName>
</protein>
<sequence>MLAVICIMVLQNTTITSIYCYIDEGGKVLANVLCKNTTLTTLDLANNNLGSGDEKALANTVCKNTTLNSLHFTGNNLGSEGGKAFANEEMLISLNLYVNNFGAEGGKLFTEELCKNITMTSLSLNYNNLGKEQMTSLNLWGNNLGPEGRKNALCLKVSVRVGFHNKFYYSFISLLFDALTQRQRRPKTMDFWFNFCLTDDEDIVLIMTFANKDRSGIDCYVYSD</sequence>
<dbReference type="PANTHER" id="PTHR24107:SF2">
    <property type="entry name" value="NLR FAMILY CARD DOMAIN CONTAINING 3"/>
    <property type="match status" value="1"/>
</dbReference>
<evidence type="ECO:0000256" key="4">
    <source>
        <dbReference type="SAM" id="SignalP"/>
    </source>
</evidence>
<accession>A0A397U3P5</accession>
<dbReference type="InterPro" id="IPR001611">
    <property type="entry name" value="Leu-rich_rpt"/>
</dbReference>
<keyword evidence="3" id="KW-0206">Cytoskeleton</keyword>
<evidence type="ECO:0000256" key="3">
    <source>
        <dbReference type="ARBA" id="ARBA00023212"/>
    </source>
</evidence>
<name>A0A397U3P5_9GLOM</name>
<keyword evidence="2" id="KW-0963">Cytoplasm</keyword>
<dbReference type="AlphaFoldDB" id="A0A397U3P5"/>
<keyword evidence="4" id="KW-0732">Signal</keyword>
<dbReference type="Proteomes" id="UP000266673">
    <property type="component" value="Unassembled WGS sequence"/>
</dbReference>
<feature type="signal peptide" evidence="4">
    <location>
        <begin position="1"/>
        <end position="20"/>
    </location>
</feature>
<evidence type="ECO:0000313" key="6">
    <source>
        <dbReference type="Proteomes" id="UP000266673"/>
    </source>
</evidence>
<feature type="chain" id="PRO_5017382645" evidence="4">
    <location>
        <begin position="21"/>
        <end position="224"/>
    </location>
</feature>
<keyword evidence="6" id="KW-1185">Reference proteome</keyword>
<comment type="caution">
    <text evidence="5">The sequence shown here is derived from an EMBL/GenBank/DDBJ whole genome shotgun (WGS) entry which is preliminary data.</text>
</comment>
<dbReference type="GO" id="GO:0005856">
    <property type="term" value="C:cytoskeleton"/>
    <property type="evidence" value="ECO:0007669"/>
    <property type="project" value="UniProtKB-SubCell"/>
</dbReference>